<sequence length="75" mass="8763">MHQCNIDFKGFMGENFKMWRSLNTSIYDAECQLTIKSMQLTTTVTMTKKNTTPAIQQQQEQTQAACPFINIWRIQ</sequence>
<reference evidence="1 2" key="1">
    <citation type="journal article" date="2013" name="Genome Biol.">
        <title>Genome of Acanthamoeba castellanii highlights extensive lateral gene transfer and early evolution of tyrosine kinase signaling.</title>
        <authorList>
            <person name="Clarke M."/>
            <person name="Lohan A.J."/>
            <person name="Liu B."/>
            <person name="Lagkouvardos I."/>
            <person name="Roy S."/>
            <person name="Zafar N."/>
            <person name="Bertelli C."/>
            <person name="Schilde C."/>
            <person name="Kianianmomeni A."/>
            <person name="Burglin T.R."/>
            <person name="Frech C."/>
            <person name="Turcotte B."/>
            <person name="Kopec K.O."/>
            <person name="Synnott J.M."/>
            <person name="Choo C."/>
            <person name="Paponov I."/>
            <person name="Finkler A."/>
            <person name="Soon Heng Tan C."/>
            <person name="Hutchins A.P."/>
            <person name="Weinmeier T."/>
            <person name="Rattei T."/>
            <person name="Chu J.S."/>
            <person name="Gimenez G."/>
            <person name="Irimia M."/>
            <person name="Rigden D.J."/>
            <person name="Fitzpatrick D.A."/>
            <person name="Lorenzo-Morales J."/>
            <person name="Bateman A."/>
            <person name="Chiu C.H."/>
            <person name="Tang P."/>
            <person name="Hegemann P."/>
            <person name="Fromm H."/>
            <person name="Raoult D."/>
            <person name="Greub G."/>
            <person name="Miranda-Saavedra D."/>
            <person name="Chen N."/>
            <person name="Nash P."/>
            <person name="Ginger M.L."/>
            <person name="Horn M."/>
            <person name="Schaap P."/>
            <person name="Caler L."/>
            <person name="Loftus B."/>
        </authorList>
    </citation>
    <scope>NUCLEOTIDE SEQUENCE [LARGE SCALE GENOMIC DNA]</scope>
    <source>
        <strain evidence="1 2">Neff</strain>
    </source>
</reference>
<dbReference type="GeneID" id="14925459"/>
<keyword evidence="2" id="KW-1185">Reference proteome</keyword>
<evidence type="ECO:0000313" key="1">
    <source>
        <dbReference type="EMBL" id="ELR24436.1"/>
    </source>
</evidence>
<dbReference type="Proteomes" id="UP000011083">
    <property type="component" value="Unassembled WGS sequence"/>
</dbReference>
<organism evidence="1 2">
    <name type="scientific">Acanthamoeba castellanii (strain ATCC 30010 / Neff)</name>
    <dbReference type="NCBI Taxonomy" id="1257118"/>
    <lineage>
        <taxon>Eukaryota</taxon>
        <taxon>Amoebozoa</taxon>
        <taxon>Discosea</taxon>
        <taxon>Longamoebia</taxon>
        <taxon>Centramoebida</taxon>
        <taxon>Acanthamoebidae</taxon>
        <taxon>Acanthamoeba</taxon>
    </lineage>
</organism>
<dbReference type="AlphaFoldDB" id="L8HJ52"/>
<evidence type="ECO:0000313" key="2">
    <source>
        <dbReference type="Proteomes" id="UP000011083"/>
    </source>
</evidence>
<dbReference type="EMBL" id="KB007819">
    <property type="protein sequence ID" value="ELR24436.1"/>
    <property type="molecule type" value="Genomic_DNA"/>
</dbReference>
<name>L8HJ52_ACACF</name>
<protein>
    <submittedName>
        <fullName evidence="1">Uncharacterized protein</fullName>
    </submittedName>
</protein>
<dbReference type="VEuPathDB" id="AmoebaDB:ACA1_333160"/>
<dbReference type="RefSeq" id="XP_004355010.1">
    <property type="nucleotide sequence ID" value="XM_004354958.1"/>
</dbReference>
<dbReference type="KEGG" id="acan:ACA1_333160"/>
<accession>L8HJ52</accession>
<gene>
    <name evidence="1" type="ORF">ACA1_333160</name>
</gene>
<proteinExistence type="predicted"/>